<keyword evidence="2" id="KW-1185">Reference proteome</keyword>
<protein>
    <submittedName>
        <fullName evidence="1">Uncharacterized protein</fullName>
    </submittedName>
</protein>
<gene>
    <name evidence="1" type="ORF">POPTR_018G046000</name>
</gene>
<dbReference type="EMBL" id="CM009307">
    <property type="protein sequence ID" value="PNS92639.1"/>
    <property type="molecule type" value="Genomic_DNA"/>
</dbReference>
<organism evidence="1 2">
    <name type="scientific">Populus trichocarpa</name>
    <name type="common">Western balsam poplar</name>
    <name type="synonym">Populus balsamifera subsp. trichocarpa</name>
    <dbReference type="NCBI Taxonomy" id="3694"/>
    <lineage>
        <taxon>Eukaryota</taxon>
        <taxon>Viridiplantae</taxon>
        <taxon>Streptophyta</taxon>
        <taxon>Embryophyta</taxon>
        <taxon>Tracheophyta</taxon>
        <taxon>Spermatophyta</taxon>
        <taxon>Magnoliopsida</taxon>
        <taxon>eudicotyledons</taxon>
        <taxon>Gunneridae</taxon>
        <taxon>Pentapetalae</taxon>
        <taxon>rosids</taxon>
        <taxon>fabids</taxon>
        <taxon>Malpighiales</taxon>
        <taxon>Salicaceae</taxon>
        <taxon>Saliceae</taxon>
        <taxon>Populus</taxon>
    </lineage>
</organism>
<reference evidence="1 2" key="1">
    <citation type="journal article" date="2006" name="Science">
        <title>The genome of black cottonwood, Populus trichocarpa (Torr. &amp; Gray).</title>
        <authorList>
            <person name="Tuskan G.A."/>
            <person name="Difazio S."/>
            <person name="Jansson S."/>
            <person name="Bohlmann J."/>
            <person name="Grigoriev I."/>
            <person name="Hellsten U."/>
            <person name="Putnam N."/>
            <person name="Ralph S."/>
            <person name="Rombauts S."/>
            <person name="Salamov A."/>
            <person name="Schein J."/>
            <person name="Sterck L."/>
            <person name="Aerts A."/>
            <person name="Bhalerao R.R."/>
            <person name="Bhalerao R.P."/>
            <person name="Blaudez D."/>
            <person name="Boerjan W."/>
            <person name="Brun A."/>
            <person name="Brunner A."/>
            <person name="Busov V."/>
            <person name="Campbell M."/>
            <person name="Carlson J."/>
            <person name="Chalot M."/>
            <person name="Chapman J."/>
            <person name="Chen G.L."/>
            <person name="Cooper D."/>
            <person name="Coutinho P.M."/>
            <person name="Couturier J."/>
            <person name="Covert S."/>
            <person name="Cronk Q."/>
            <person name="Cunningham R."/>
            <person name="Davis J."/>
            <person name="Degroeve S."/>
            <person name="Dejardin A."/>
            <person name="Depamphilis C."/>
            <person name="Detter J."/>
            <person name="Dirks B."/>
            <person name="Dubchak I."/>
            <person name="Duplessis S."/>
            <person name="Ehlting J."/>
            <person name="Ellis B."/>
            <person name="Gendler K."/>
            <person name="Goodstein D."/>
            <person name="Gribskov M."/>
            <person name="Grimwood J."/>
            <person name="Groover A."/>
            <person name="Gunter L."/>
            <person name="Hamberger B."/>
            <person name="Heinze B."/>
            <person name="Helariutta Y."/>
            <person name="Henrissat B."/>
            <person name="Holligan D."/>
            <person name="Holt R."/>
            <person name="Huang W."/>
            <person name="Islam-Faridi N."/>
            <person name="Jones S."/>
            <person name="Jones-Rhoades M."/>
            <person name="Jorgensen R."/>
            <person name="Joshi C."/>
            <person name="Kangasjarvi J."/>
            <person name="Karlsson J."/>
            <person name="Kelleher C."/>
            <person name="Kirkpatrick R."/>
            <person name="Kirst M."/>
            <person name="Kohler A."/>
            <person name="Kalluri U."/>
            <person name="Larimer F."/>
            <person name="Leebens-Mack J."/>
            <person name="Leple J.C."/>
            <person name="Locascio P."/>
            <person name="Lou Y."/>
            <person name="Lucas S."/>
            <person name="Martin F."/>
            <person name="Montanini B."/>
            <person name="Napoli C."/>
            <person name="Nelson D.R."/>
            <person name="Nelson C."/>
            <person name="Nieminen K."/>
            <person name="Nilsson O."/>
            <person name="Pereda V."/>
            <person name="Peter G."/>
            <person name="Philippe R."/>
            <person name="Pilate G."/>
            <person name="Poliakov A."/>
            <person name="Razumovskaya J."/>
            <person name="Richardson P."/>
            <person name="Rinaldi C."/>
            <person name="Ritland K."/>
            <person name="Rouze P."/>
            <person name="Ryaboy D."/>
            <person name="Schmutz J."/>
            <person name="Schrader J."/>
            <person name="Segerman B."/>
            <person name="Shin H."/>
            <person name="Siddiqui A."/>
            <person name="Sterky F."/>
            <person name="Terry A."/>
            <person name="Tsai C.J."/>
            <person name="Uberbacher E."/>
            <person name="Unneberg P."/>
            <person name="Vahala J."/>
            <person name="Wall K."/>
            <person name="Wessler S."/>
            <person name="Yang G."/>
            <person name="Yin T."/>
            <person name="Douglas C."/>
            <person name="Marra M."/>
            <person name="Sandberg G."/>
            <person name="Van de Peer Y."/>
            <person name="Rokhsar D."/>
        </authorList>
    </citation>
    <scope>NUCLEOTIDE SEQUENCE [LARGE SCALE GENOMIC DNA]</scope>
    <source>
        <strain evidence="2">cv. Nisqually</strain>
    </source>
</reference>
<evidence type="ECO:0000313" key="2">
    <source>
        <dbReference type="Proteomes" id="UP000006729"/>
    </source>
</evidence>
<proteinExistence type="predicted"/>
<dbReference type="AlphaFoldDB" id="A0A2K1WVT4"/>
<dbReference type="Proteomes" id="UP000006729">
    <property type="component" value="Chromosome 18"/>
</dbReference>
<sequence>MSTHLHNEMDAREGHAHYRCSIYNDTSHNRKTCHNR</sequence>
<evidence type="ECO:0000313" key="1">
    <source>
        <dbReference type="EMBL" id="PNS92639.1"/>
    </source>
</evidence>
<accession>A0A2K1WVT4</accession>
<dbReference type="InParanoid" id="A0A2K1WVT4"/>
<name>A0A2K1WVT4_POPTR</name>